<dbReference type="SUPFAM" id="SSF46689">
    <property type="entry name" value="Homeodomain-like"/>
    <property type="match status" value="1"/>
</dbReference>
<dbReference type="InterPro" id="IPR029016">
    <property type="entry name" value="GAF-like_dom_sf"/>
</dbReference>
<gene>
    <name evidence="4" type="ORF">M2280_000316</name>
</gene>
<dbReference type="PROSITE" id="PS50045">
    <property type="entry name" value="SIGMA54_INTERACT_4"/>
    <property type="match status" value="1"/>
</dbReference>
<dbReference type="InterPro" id="IPR009057">
    <property type="entry name" value="Homeodomain-like_sf"/>
</dbReference>
<keyword evidence="1" id="KW-0547">Nucleotide-binding</keyword>
<dbReference type="Gene3D" id="1.10.8.60">
    <property type="match status" value="1"/>
</dbReference>
<dbReference type="Gene3D" id="1.10.10.60">
    <property type="entry name" value="Homeodomain-like"/>
    <property type="match status" value="1"/>
</dbReference>
<comment type="caution">
    <text evidence="4">The sequence shown here is derived from an EMBL/GenBank/DDBJ whole genome shotgun (WGS) entry which is preliminary data.</text>
</comment>
<dbReference type="Pfam" id="PF02954">
    <property type="entry name" value="HTH_8"/>
    <property type="match status" value="1"/>
</dbReference>
<evidence type="ECO:0000313" key="4">
    <source>
        <dbReference type="EMBL" id="MDH6279111.1"/>
    </source>
</evidence>
<dbReference type="InterPro" id="IPR027417">
    <property type="entry name" value="P-loop_NTPase"/>
</dbReference>
<evidence type="ECO:0000259" key="3">
    <source>
        <dbReference type="PROSITE" id="PS50045"/>
    </source>
</evidence>
<sequence>MALHGLRPEIELSWKRSQLSGIDPARVPEPTLLDPSDSAGRLLRAARPVLDELRVQLSGTGCGILLVDRECRVVSRVFDSDAMKAAMEGVGVLPGVALSEETYGTNALGTPLEVRQGIVVHRDEHFLESFRQFSCYGQPIVHPVTRRIEGILDITATEKTANPLFVPFLARAVRDIEARLLEGARESDRRVVDAFQIAARQRGVAVAAMGQDIMLTNKAAVELLDPSDHVALRTLAADVPAGESRTLDFALSGGGLTGLRIDRVAGAESGALFLLDVDETRPPVRRRATPQDATSRLRARLHELRSSTGALAIVGEPGSGRSWAAREFAVGPIVTMDAAHIVAEGERDWCARLLAHTESESGYLLVEHVHLAPDPVAALLASLATRADGPRPVFTSDPLEAVRPAVRDLLTRCGAQVAVPALRQRIRELASLVSVLADEIGRGGMRLGPSALTALSEHTWPGNLVELRAVLAGLPDRDGAAIRVEDLPEDYRAPGRVARLGGRERAERDAIIEALQESHGNKVHAAARLGISRTTLYSRIRALDITV</sequence>
<organism evidence="4 5">
    <name type="scientific">Prescottella agglutinans</name>
    <dbReference type="NCBI Taxonomy" id="1644129"/>
    <lineage>
        <taxon>Bacteria</taxon>
        <taxon>Bacillati</taxon>
        <taxon>Actinomycetota</taxon>
        <taxon>Actinomycetes</taxon>
        <taxon>Mycobacteriales</taxon>
        <taxon>Nocardiaceae</taxon>
        <taxon>Prescottella</taxon>
    </lineage>
</organism>
<keyword evidence="5" id="KW-1185">Reference proteome</keyword>
<keyword evidence="2" id="KW-0067">ATP-binding</keyword>
<reference evidence="4 5" key="1">
    <citation type="submission" date="2023-04" db="EMBL/GenBank/DDBJ databases">
        <title>Forest soil microbial communities from Buena Vista Peninsula, Colon Province, Panama.</title>
        <authorList>
            <person name="Bouskill N."/>
        </authorList>
    </citation>
    <scope>NUCLEOTIDE SEQUENCE [LARGE SCALE GENOMIC DNA]</scope>
    <source>
        <strain evidence="4 5">CFH S0262</strain>
    </source>
</reference>
<dbReference type="InterPro" id="IPR002078">
    <property type="entry name" value="Sigma_54_int"/>
</dbReference>
<name>A0ABT6M5S9_9NOCA</name>
<dbReference type="SUPFAM" id="SSF52540">
    <property type="entry name" value="P-loop containing nucleoside triphosphate hydrolases"/>
    <property type="match status" value="1"/>
</dbReference>
<dbReference type="Gene3D" id="3.30.450.40">
    <property type="match status" value="1"/>
</dbReference>
<evidence type="ECO:0000313" key="5">
    <source>
        <dbReference type="Proteomes" id="UP001160334"/>
    </source>
</evidence>
<dbReference type="EMBL" id="JARXVC010000001">
    <property type="protein sequence ID" value="MDH6279111.1"/>
    <property type="molecule type" value="Genomic_DNA"/>
</dbReference>
<dbReference type="PRINTS" id="PR01590">
    <property type="entry name" value="HTHFIS"/>
</dbReference>
<dbReference type="Proteomes" id="UP001160334">
    <property type="component" value="Unassembled WGS sequence"/>
</dbReference>
<evidence type="ECO:0000256" key="1">
    <source>
        <dbReference type="ARBA" id="ARBA00022741"/>
    </source>
</evidence>
<dbReference type="PANTHER" id="PTHR32071">
    <property type="entry name" value="TRANSCRIPTIONAL REGULATORY PROTEIN"/>
    <property type="match status" value="1"/>
</dbReference>
<evidence type="ECO:0000256" key="2">
    <source>
        <dbReference type="ARBA" id="ARBA00022840"/>
    </source>
</evidence>
<protein>
    <submittedName>
        <fullName evidence="4">Transcriptional regulator of acetoin/glycerol metabolism</fullName>
    </submittedName>
</protein>
<proteinExistence type="predicted"/>
<dbReference type="PANTHER" id="PTHR32071:SF122">
    <property type="entry name" value="SIGMA FACTOR"/>
    <property type="match status" value="1"/>
</dbReference>
<accession>A0ABT6M5S9</accession>
<feature type="domain" description="Sigma-54 factor interaction" evidence="3">
    <location>
        <begin position="417"/>
        <end position="471"/>
    </location>
</feature>
<dbReference type="InterPro" id="IPR002197">
    <property type="entry name" value="HTH_Fis"/>
</dbReference>